<dbReference type="GO" id="GO:0015807">
    <property type="term" value="P:L-amino acid transport"/>
    <property type="evidence" value="ECO:0007669"/>
    <property type="project" value="TreeGrafter"/>
</dbReference>
<dbReference type="PANTHER" id="PTHR43820:SF4">
    <property type="entry name" value="HIGH-AFFINITY BRANCHED-CHAIN AMINO ACID TRANSPORT ATP-BINDING PROTEIN LIVF"/>
    <property type="match status" value="1"/>
</dbReference>
<dbReference type="InterPro" id="IPR017871">
    <property type="entry name" value="ABC_transporter-like_CS"/>
</dbReference>
<dbReference type="RefSeq" id="WP_073458854.1">
    <property type="nucleotide sequence ID" value="NZ_CALGVN010000050.1"/>
</dbReference>
<dbReference type="PROSITE" id="PS00211">
    <property type="entry name" value="ABC_TRANSPORTER_1"/>
    <property type="match status" value="1"/>
</dbReference>
<evidence type="ECO:0000259" key="6">
    <source>
        <dbReference type="PROSITE" id="PS50893"/>
    </source>
</evidence>
<dbReference type="SUPFAM" id="SSF52540">
    <property type="entry name" value="P-loop containing nucleoside triphosphate hydrolases"/>
    <property type="match status" value="1"/>
</dbReference>
<evidence type="ECO:0000313" key="8">
    <source>
        <dbReference type="Proteomes" id="UP000184363"/>
    </source>
</evidence>
<dbReference type="AlphaFoldDB" id="A0A1M6XJ83"/>
<evidence type="ECO:0000256" key="1">
    <source>
        <dbReference type="ARBA" id="ARBA00005417"/>
    </source>
</evidence>
<dbReference type="InterPro" id="IPR003593">
    <property type="entry name" value="AAA+_ATPase"/>
</dbReference>
<gene>
    <name evidence="7" type="ORF">SAMN05443637_11731</name>
</gene>
<name>A0A1M6XJ83_PSETH</name>
<reference evidence="7 8" key="1">
    <citation type="submission" date="2016-11" db="EMBL/GenBank/DDBJ databases">
        <authorList>
            <person name="Jaros S."/>
            <person name="Januszkiewicz K."/>
            <person name="Wedrychowicz H."/>
        </authorList>
    </citation>
    <scope>NUCLEOTIDE SEQUENCE [LARGE SCALE GENOMIC DNA]</scope>
    <source>
        <strain evidence="7 8">DSM 43832</strain>
    </source>
</reference>
<keyword evidence="2" id="KW-0813">Transport</keyword>
<keyword evidence="3" id="KW-0547">Nucleotide-binding</keyword>
<dbReference type="STRING" id="1848.SAMN05443637_11731"/>
<dbReference type="GO" id="GO:0016887">
    <property type="term" value="F:ATP hydrolysis activity"/>
    <property type="evidence" value="ECO:0007669"/>
    <property type="project" value="InterPro"/>
</dbReference>
<dbReference type="Gene3D" id="3.40.50.300">
    <property type="entry name" value="P-loop containing nucleotide triphosphate hydrolases"/>
    <property type="match status" value="1"/>
</dbReference>
<keyword evidence="5" id="KW-0029">Amino-acid transport</keyword>
<dbReference type="PROSITE" id="PS50893">
    <property type="entry name" value="ABC_TRANSPORTER_2"/>
    <property type="match status" value="1"/>
</dbReference>
<sequence length="255" mass="26577">MIECTGLTVHYGGIQALREVDLTVAEGEFVALTGANGAGKSTLLRALLGIAPVSAGRISFAGTDVTDLSTRERVRLGMGLVPEGRELFSGMTVAENLLLGGVRHTGWRPVPHAADLDRVVSLFPRLGDRMAQDAGTLSGGEQQMLALGRALMGRPTVLICDEPSTGLAPMLVAEILATLRTLCDEGLTVLLAEQNAVAALRVADRGYVLENGEVAVHGSAEALLHDPAVRRAYLGAAAPASSTGPESDQGIRCEC</sequence>
<dbReference type="InterPro" id="IPR052156">
    <property type="entry name" value="BCAA_Transport_ATP-bd_LivF"/>
</dbReference>
<evidence type="ECO:0000256" key="2">
    <source>
        <dbReference type="ARBA" id="ARBA00022448"/>
    </source>
</evidence>
<evidence type="ECO:0000256" key="4">
    <source>
        <dbReference type="ARBA" id="ARBA00022840"/>
    </source>
</evidence>
<dbReference type="PANTHER" id="PTHR43820">
    <property type="entry name" value="HIGH-AFFINITY BRANCHED-CHAIN AMINO ACID TRANSPORT ATP-BINDING PROTEIN LIVF"/>
    <property type="match status" value="1"/>
</dbReference>
<comment type="similarity">
    <text evidence="1">Belongs to the ABC transporter superfamily.</text>
</comment>
<dbReference type="InterPro" id="IPR003439">
    <property type="entry name" value="ABC_transporter-like_ATP-bd"/>
</dbReference>
<keyword evidence="8" id="KW-1185">Reference proteome</keyword>
<evidence type="ECO:0000256" key="5">
    <source>
        <dbReference type="ARBA" id="ARBA00022970"/>
    </source>
</evidence>
<feature type="domain" description="ABC transporter" evidence="6">
    <location>
        <begin position="2"/>
        <end position="236"/>
    </location>
</feature>
<protein>
    <submittedName>
        <fullName evidence="7">Branched-chain amino acid transport system ATP-binding protein</fullName>
    </submittedName>
</protein>
<dbReference type="CDD" id="cd03224">
    <property type="entry name" value="ABC_TM1139_LivF_branched"/>
    <property type="match status" value="1"/>
</dbReference>
<evidence type="ECO:0000313" key="7">
    <source>
        <dbReference type="EMBL" id="SHL05968.1"/>
    </source>
</evidence>
<dbReference type="EMBL" id="FRAP01000017">
    <property type="protein sequence ID" value="SHL05968.1"/>
    <property type="molecule type" value="Genomic_DNA"/>
</dbReference>
<organism evidence="7 8">
    <name type="scientific">Pseudonocardia thermophila</name>
    <dbReference type="NCBI Taxonomy" id="1848"/>
    <lineage>
        <taxon>Bacteria</taxon>
        <taxon>Bacillati</taxon>
        <taxon>Actinomycetota</taxon>
        <taxon>Actinomycetes</taxon>
        <taxon>Pseudonocardiales</taxon>
        <taxon>Pseudonocardiaceae</taxon>
        <taxon>Pseudonocardia</taxon>
    </lineage>
</organism>
<evidence type="ECO:0000256" key="3">
    <source>
        <dbReference type="ARBA" id="ARBA00022741"/>
    </source>
</evidence>
<proteinExistence type="inferred from homology"/>
<dbReference type="Pfam" id="PF00005">
    <property type="entry name" value="ABC_tran"/>
    <property type="match status" value="1"/>
</dbReference>
<dbReference type="GO" id="GO:0015658">
    <property type="term" value="F:branched-chain amino acid transmembrane transporter activity"/>
    <property type="evidence" value="ECO:0007669"/>
    <property type="project" value="TreeGrafter"/>
</dbReference>
<dbReference type="OrthoDB" id="9776369at2"/>
<dbReference type="GO" id="GO:0005524">
    <property type="term" value="F:ATP binding"/>
    <property type="evidence" value="ECO:0007669"/>
    <property type="project" value="UniProtKB-KW"/>
</dbReference>
<dbReference type="InterPro" id="IPR027417">
    <property type="entry name" value="P-loop_NTPase"/>
</dbReference>
<accession>A0A1M6XJ83</accession>
<dbReference type="SMART" id="SM00382">
    <property type="entry name" value="AAA"/>
    <property type="match status" value="1"/>
</dbReference>
<keyword evidence="4 7" id="KW-0067">ATP-binding</keyword>
<dbReference type="Proteomes" id="UP000184363">
    <property type="component" value="Unassembled WGS sequence"/>
</dbReference>